<feature type="transmembrane region" description="Helical" evidence="2">
    <location>
        <begin position="49"/>
        <end position="67"/>
    </location>
</feature>
<gene>
    <name evidence="3" type="ORF">H1R13_25680</name>
</gene>
<comment type="caution">
    <text evidence="3">The sequence shown here is derived from an EMBL/GenBank/DDBJ whole genome shotgun (WGS) entry which is preliminary data.</text>
</comment>
<reference evidence="3 4" key="1">
    <citation type="submission" date="2020-08" db="EMBL/GenBank/DDBJ databases">
        <title>Whole-Genome Sequence of French Clinical Streptomyces mexicanus Strain Q0842.</title>
        <authorList>
            <person name="Boxberger M."/>
            <person name="La Scola B."/>
        </authorList>
    </citation>
    <scope>NUCLEOTIDE SEQUENCE [LARGE SCALE GENOMIC DNA]</scope>
    <source>
        <strain evidence="3 4">Marseille-Q0842</strain>
    </source>
</reference>
<dbReference type="Proteomes" id="UP000517694">
    <property type="component" value="Unassembled WGS sequence"/>
</dbReference>
<name>A0A7X1I810_9ACTN</name>
<feature type="compositionally biased region" description="Basic residues" evidence="1">
    <location>
        <begin position="514"/>
        <end position="524"/>
    </location>
</feature>
<dbReference type="AlphaFoldDB" id="A0A7X1I810"/>
<evidence type="ECO:0000256" key="2">
    <source>
        <dbReference type="SAM" id="Phobius"/>
    </source>
</evidence>
<feature type="region of interest" description="Disordered" evidence="1">
    <location>
        <begin position="476"/>
        <end position="524"/>
    </location>
</feature>
<keyword evidence="4" id="KW-1185">Reference proteome</keyword>
<organism evidence="3 4">
    <name type="scientific">Streptomyces mexicanus</name>
    <dbReference type="NCBI Taxonomy" id="178566"/>
    <lineage>
        <taxon>Bacteria</taxon>
        <taxon>Bacillati</taxon>
        <taxon>Actinomycetota</taxon>
        <taxon>Actinomycetes</taxon>
        <taxon>Kitasatosporales</taxon>
        <taxon>Streptomycetaceae</taxon>
        <taxon>Streptomyces</taxon>
    </lineage>
</organism>
<sequence length="524" mass="54089">MLVGTVGTVWLVFPSTTINSTSAVALPRAGPVAPAAAPRQDGTSGDDLVLPLVAVGAAGVLAGYGYVRRTHRARTRTTPGGGDRDGADRHGADRDSGGGGPRAGGPGRPPLAALEARACDALVLADDCVRTSREELGFAEARLGTEACAPFARAVRQAETEVTAAFRTRQRYDEGVPDPADGRARRRALADMTGRCEEAGRLLDAAATEFDALRGLDREESLGEALVLAETRFRELAGHTTATEQIVAGLHERYAPTACEPVTGYVEQAKDRLMFATAHLNQARRSVDRGGHSRAAAELRAAEGAVVQVAVFLDAVSSLAEDLDEAASLVPAALSGAEAARAGAEERLTGVPAGEVRARVLHADAVLTSVRLELTSGRAYDPLAVLRRVVAATAPLGAGRAGVLSVAALLTARSAVTAAEGFITTHRGAVGATARTRLAEAQRLLAAEDSAVLPRADALARTARELAEQDVRTHGNPYAEADAQTPGTAGALRGGILLPGPSPTGAAPSYGGPVKRKRRAPQVS</sequence>
<feature type="compositionally biased region" description="Basic and acidic residues" evidence="1">
    <location>
        <begin position="82"/>
        <end position="96"/>
    </location>
</feature>
<feature type="region of interest" description="Disordered" evidence="1">
    <location>
        <begin position="72"/>
        <end position="111"/>
    </location>
</feature>
<keyword evidence="2" id="KW-0812">Transmembrane</keyword>
<proteinExistence type="predicted"/>
<keyword evidence="2" id="KW-0472">Membrane</keyword>
<keyword evidence="2" id="KW-1133">Transmembrane helix</keyword>
<protein>
    <recommendedName>
        <fullName evidence="5">Fibrillarin</fullName>
    </recommendedName>
</protein>
<feature type="compositionally biased region" description="Gly residues" evidence="1">
    <location>
        <begin position="97"/>
        <end position="106"/>
    </location>
</feature>
<evidence type="ECO:0000313" key="4">
    <source>
        <dbReference type="Proteomes" id="UP000517694"/>
    </source>
</evidence>
<evidence type="ECO:0008006" key="5">
    <source>
        <dbReference type="Google" id="ProtNLM"/>
    </source>
</evidence>
<evidence type="ECO:0000256" key="1">
    <source>
        <dbReference type="SAM" id="MobiDB-lite"/>
    </source>
</evidence>
<dbReference type="EMBL" id="JACMHY010000011">
    <property type="protein sequence ID" value="MBC2868228.1"/>
    <property type="molecule type" value="Genomic_DNA"/>
</dbReference>
<evidence type="ECO:0000313" key="3">
    <source>
        <dbReference type="EMBL" id="MBC2868228.1"/>
    </source>
</evidence>
<accession>A0A7X1I810</accession>